<accession>A0A1Y2CKQ5</accession>
<gene>
    <name evidence="2" type="ORF">BCR35DRAFT_27747</name>
</gene>
<evidence type="ECO:0000313" key="3">
    <source>
        <dbReference type="Proteomes" id="UP000193467"/>
    </source>
</evidence>
<feature type="transmembrane region" description="Helical" evidence="1">
    <location>
        <begin position="60"/>
        <end position="80"/>
    </location>
</feature>
<keyword evidence="1" id="KW-0812">Transmembrane</keyword>
<evidence type="ECO:0000313" key="2">
    <source>
        <dbReference type="EMBL" id="ORY47580.1"/>
    </source>
</evidence>
<keyword evidence="3" id="KW-1185">Reference proteome</keyword>
<proteinExistence type="predicted"/>
<feature type="transmembrane region" description="Helical" evidence="1">
    <location>
        <begin position="20"/>
        <end position="40"/>
    </location>
</feature>
<feature type="transmembrane region" description="Helical" evidence="1">
    <location>
        <begin position="100"/>
        <end position="119"/>
    </location>
</feature>
<sequence>MDDGQPLSDITPAEVNAMLGPIVMGDMTAILLYGILLSSFHRFLHSSSWSSASQLMRSTILFVMAATTAVTALFARDLYLNSTTVVKTLESVAGGDVPEAVQIPLLGIIAATVQVVLVLRASRVIRGFQPRKRAAQTHFRFADSLHSFGRRSSTSLGGDGSTSSRSAP</sequence>
<organism evidence="2 3">
    <name type="scientific">Leucosporidium creatinivorum</name>
    <dbReference type="NCBI Taxonomy" id="106004"/>
    <lineage>
        <taxon>Eukaryota</taxon>
        <taxon>Fungi</taxon>
        <taxon>Dikarya</taxon>
        <taxon>Basidiomycota</taxon>
        <taxon>Pucciniomycotina</taxon>
        <taxon>Microbotryomycetes</taxon>
        <taxon>Leucosporidiales</taxon>
        <taxon>Leucosporidium</taxon>
    </lineage>
</organism>
<keyword evidence="1" id="KW-1133">Transmembrane helix</keyword>
<name>A0A1Y2CKQ5_9BASI</name>
<dbReference type="InParanoid" id="A0A1Y2CKQ5"/>
<dbReference type="Proteomes" id="UP000193467">
    <property type="component" value="Unassembled WGS sequence"/>
</dbReference>
<comment type="caution">
    <text evidence="2">The sequence shown here is derived from an EMBL/GenBank/DDBJ whole genome shotgun (WGS) entry which is preliminary data.</text>
</comment>
<dbReference type="AlphaFoldDB" id="A0A1Y2CKQ5"/>
<protein>
    <submittedName>
        <fullName evidence="2">Uncharacterized protein</fullName>
    </submittedName>
</protein>
<reference evidence="2 3" key="1">
    <citation type="submission" date="2016-07" db="EMBL/GenBank/DDBJ databases">
        <title>Pervasive Adenine N6-methylation of Active Genes in Fungi.</title>
        <authorList>
            <consortium name="DOE Joint Genome Institute"/>
            <person name="Mondo S.J."/>
            <person name="Dannebaum R.O."/>
            <person name="Kuo R.C."/>
            <person name="Labutti K."/>
            <person name="Haridas S."/>
            <person name="Kuo A."/>
            <person name="Salamov A."/>
            <person name="Ahrendt S.R."/>
            <person name="Lipzen A."/>
            <person name="Sullivan W."/>
            <person name="Andreopoulos W.B."/>
            <person name="Clum A."/>
            <person name="Lindquist E."/>
            <person name="Daum C."/>
            <person name="Ramamoorthy G.K."/>
            <person name="Gryganskyi A."/>
            <person name="Culley D."/>
            <person name="Magnuson J.K."/>
            <person name="James T.Y."/>
            <person name="O'Malley M.A."/>
            <person name="Stajich J.E."/>
            <person name="Spatafora J.W."/>
            <person name="Visel A."/>
            <person name="Grigoriev I.V."/>
        </authorList>
    </citation>
    <scope>NUCLEOTIDE SEQUENCE [LARGE SCALE GENOMIC DNA]</scope>
    <source>
        <strain evidence="2 3">62-1032</strain>
    </source>
</reference>
<evidence type="ECO:0000256" key="1">
    <source>
        <dbReference type="SAM" id="Phobius"/>
    </source>
</evidence>
<keyword evidence="1" id="KW-0472">Membrane</keyword>
<dbReference type="EMBL" id="MCGR01000116">
    <property type="protein sequence ID" value="ORY47580.1"/>
    <property type="molecule type" value="Genomic_DNA"/>
</dbReference>